<accession>A0A5K3FVD6</accession>
<proteinExistence type="predicted"/>
<dbReference type="PANTHER" id="PTHR31691">
    <property type="entry name" value="ROTATIN"/>
    <property type="match status" value="1"/>
</dbReference>
<evidence type="ECO:0000313" key="1">
    <source>
        <dbReference type="WBParaSite" id="MCU_011921-RB"/>
    </source>
</evidence>
<name>A0A5K3FVD6_MESCO</name>
<dbReference type="GO" id="GO:0044782">
    <property type="term" value="P:cilium organization"/>
    <property type="evidence" value="ECO:0007669"/>
    <property type="project" value="InterPro"/>
</dbReference>
<dbReference type="InterPro" id="IPR030791">
    <property type="entry name" value="Rotatin"/>
</dbReference>
<sequence>MDALIEFLYYSSLSPNGCLHLLHQGGVRILSNFLSNSELRMHQSIIRSTLKNIRENAHCESTDPLPASNCLQNRELTPNATDAVCDIGKEDFGLETFVNQDKISIQVDGVPRDALRRKASRSNDRPKRFRVEYLPKIHILQKDCDFLSEFLRTLMDVDNRNILPKLRYFATVVLHDYPIELILQKPVFIKLLSALLAISKSMHVQEAAVDCLIQICHKITARIHYFANPDNYRAK</sequence>
<reference evidence="1" key="1">
    <citation type="submission" date="2019-11" db="UniProtKB">
        <authorList>
            <consortium name="WormBaseParasite"/>
        </authorList>
    </citation>
    <scope>IDENTIFICATION</scope>
</reference>
<dbReference type="AlphaFoldDB" id="A0A5K3FVD6"/>
<dbReference type="GO" id="GO:0036064">
    <property type="term" value="C:ciliary basal body"/>
    <property type="evidence" value="ECO:0007669"/>
    <property type="project" value="InterPro"/>
</dbReference>
<dbReference type="PANTHER" id="PTHR31691:SF1">
    <property type="entry name" value="ROTATIN"/>
    <property type="match status" value="1"/>
</dbReference>
<dbReference type="WBParaSite" id="MCU_011921-RB">
    <property type="protein sequence ID" value="MCU_011921-RB"/>
    <property type="gene ID" value="MCU_011921"/>
</dbReference>
<protein>
    <submittedName>
        <fullName evidence="1">Protein SDA1</fullName>
    </submittedName>
</protein>
<dbReference type="GO" id="GO:0005813">
    <property type="term" value="C:centrosome"/>
    <property type="evidence" value="ECO:0007669"/>
    <property type="project" value="InterPro"/>
</dbReference>
<organism evidence="1">
    <name type="scientific">Mesocestoides corti</name>
    <name type="common">Flatworm</name>
    <dbReference type="NCBI Taxonomy" id="53468"/>
    <lineage>
        <taxon>Eukaryota</taxon>
        <taxon>Metazoa</taxon>
        <taxon>Spiralia</taxon>
        <taxon>Lophotrochozoa</taxon>
        <taxon>Platyhelminthes</taxon>
        <taxon>Cestoda</taxon>
        <taxon>Eucestoda</taxon>
        <taxon>Cyclophyllidea</taxon>
        <taxon>Mesocestoididae</taxon>
        <taxon>Mesocestoides</taxon>
    </lineage>
</organism>